<dbReference type="PANTHER" id="PTHR36504">
    <property type="entry name" value="LIPOPOLYSACCHARIDE EXPORT SYSTEM PROTEIN LPTA"/>
    <property type="match status" value="1"/>
</dbReference>
<protein>
    <submittedName>
        <fullName evidence="3">OstA-like protein</fullName>
    </submittedName>
</protein>
<reference evidence="3" key="2">
    <citation type="journal article" date="2024" name="Antonie Van Leeuwenhoek">
        <title>Roseihalotalea indica gen. nov., sp. nov., a halophilic Bacteroidetes from mesopelagic Southwest Indian Ocean with higher carbohydrate metabolic potential.</title>
        <authorList>
            <person name="Chen B."/>
            <person name="Zhang M."/>
            <person name="Lin D."/>
            <person name="Ye J."/>
            <person name="Tang K."/>
        </authorList>
    </citation>
    <scope>NUCLEOTIDE SEQUENCE</scope>
    <source>
        <strain evidence="3">TK19036</strain>
    </source>
</reference>
<dbReference type="InterPro" id="IPR005653">
    <property type="entry name" value="OstA-like_N"/>
</dbReference>
<proteinExistence type="predicted"/>
<evidence type="ECO:0000313" key="3">
    <source>
        <dbReference type="EMBL" id="WKN37091.1"/>
    </source>
</evidence>
<reference evidence="3" key="1">
    <citation type="journal article" date="2023" name="Comput. Struct. Biotechnol. J.">
        <title>Discovery of a novel marine Bacteroidetes with a rich repertoire of carbohydrate-active enzymes.</title>
        <authorList>
            <person name="Chen B."/>
            <person name="Liu G."/>
            <person name="Chen Q."/>
            <person name="Wang H."/>
            <person name="Liu L."/>
            <person name="Tang K."/>
        </authorList>
    </citation>
    <scope>NUCLEOTIDE SEQUENCE</scope>
    <source>
        <strain evidence="3">TK19036</strain>
    </source>
</reference>
<accession>A0AA49JEC7</accession>
<dbReference type="AlphaFoldDB" id="A0AA49JEC7"/>
<organism evidence="3">
    <name type="scientific">Roseihalotalea indica</name>
    <dbReference type="NCBI Taxonomy" id="2867963"/>
    <lineage>
        <taxon>Bacteria</taxon>
        <taxon>Pseudomonadati</taxon>
        <taxon>Bacteroidota</taxon>
        <taxon>Cytophagia</taxon>
        <taxon>Cytophagales</taxon>
        <taxon>Catalimonadaceae</taxon>
        <taxon>Roseihalotalea</taxon>
    </lineage>
</organism>
<dbReference type="GO" id="GO:0030288">
    <property type="term" value="C:outer membrane-bounded periplasmic space"/>
    <property type="evidence" value="ECO:0007669"/>
    <property type="project" value="TreeGrafter"/>
</dbReference>
<dbReference type="GO" id="GO:0015920">
    <property type="term" value="P:lipopolysaccharide transport"/>
    <property type="evidence" value="ECO:0007669"/>
    <property type="project" value="TreeGrafter"/>
</dbReference>
<dbReference type="Pfam" id="PF13100">
    <property type="entry name" value="OstA_2"/>
    <property type="match status" value="1"/>
</dbReference>
<dbReference type="GO" id="GO:0017089">
    <property type="term" value="F:glycolipid transfer activity"/>
    <property type="evidence" value="ECO:0007669"/>
    <property type="project" value="TreeGrafter"/>
</dbReference>
<name>A0AA49JEC7_9BACT</name>
<dbReference type="GO" id="GO:0009279">
    <property type="term" value="C:cell outer membrane"/>
    <property type="evidence" value="ECO:0007669"/>
    <property type="project" value="TreeGrafter"/>
</dbReference>
<keyword evidence="1" id="KW-0732">Signal</keyword>
<feature type="domain" description="Organic solvent tolerance-like N-terminal" evidence="2">
    <location>
        <begin position="24"/>
        <end position="183"/>
    </location>
</feature>
<evidence type="ECO:0000259" key="2">
    <source>
        <dbReference type="Pfam" id="PF13100"/>
    </source>
</evidence>
<dbReference type="PANTHER" id="PTHR36504:SF1">
    <property type="entry name" value="LIPOPOLYSACCHARIDE EXPORT SYSTEM PROTEIN LPTA"/>
    <property type="match status" value="1"/>
</dbReference>
<dbReference type="Gene3D" id="2.60.450.10">
    <property type="entry name" value="Lipopolysaccharide (LPS) transport protein A like domain"/>
    <property type="match status" value="2"/>
</dbReference>
<sequence>MMRYWAFVAFFLAVGLNFPAFGQNKIRVERADRLRGGGSDTDGNAFRKLIGNVILVQGTTRIYGDSVIYYPVRNFTEVFGDIVRVEEGDSIVVTGGQLRYDGNQKLAEMRENVVYKDPSMTLYTDFLDYNMQENIAYYFEGGKIVDTTNVLVSRRGTYQTATHLAAFKDSVVLTNPDYVMESDTLEYNTITKIAYTRGPTVITSKDGNVLNAEAGSEINTTDKQSVFGLGTIETEAYLISADQLFADRLNERYTATSNVKMVSKEQDVIITGDSAFYRMQDGITKIFGNPVMKKVMEGDTLYMAADTLVSLEDSIPANERILAYPNVRIFRTDLQGIADSLAYHIVDSMLYFYDDPVLWTDANQIEADSINIEIVDGKIHKMNARDNSFVVSTDTLRNFNQIKGRDMEAFFNEGAIANINVYGNGESIYFPLQGDSIMIAMNRILCSDIYIYFKDNQLDNIKFDVKPEGSFIPPHEIKPENTRLEGFAWRNDERPTLQTIFEPIITEGPPPINVEVKPVPIPAKINP</sequence>
<dbReference type="InterPro" id="IPR052037">
    <property type="entry name" value="LPS_export_LptA"/>
</dbReference>
<dbReference type="EMBL" id="CP120682">
    <property type="protein sequence ID" value="WKN37091.1"/>
    <property type="molecule type" value="Genomic_DNA"/>
</dbReference>
<gene>
    <name evidence="3" type="ORF">K4G66_32495</name>
</gene>
<evidence type="ECO:0000256" key="1">
    <source>
        <dbReference type="ARBA" id="ARBA00022729"/>
    </source>
</evidence>